<keyword evidence="8 11" id="KW-1133">Transmembrane helix</keyword>
<dbReference type="Gene3D" id="1.20.120.1770">
    <property type="match status" value="1"/>
</dbReference>
<keyword evidence="9" id="KW-0408">Iron</keyword>
<evidence type="ECO:0000256" key="1">
    <source>
        <dbReference type="ARBA" id="ARBA00001970"/>
    </source>
</evidence>
<feature type="transmembrane region" description="Helical" evidence="11">
    <location>
        <begin position="122"/>
        <end position="151"/>
    </location>
</feature>
<dbReference type="InterPro" id="IPR006593">
    <property type="entry name" value="Cyt_b561/ferric_Rdtase_TM"/>
</dbReference>
<feature type="transmembrane region" description="Helical" evidence="11">
    <location>
        <begin position="7"/>
        <end position="29"/>
    </location>
</feature>
<evidence type="ECO:0000256" key="2">
    <source>
        <dbReference type="ARBA" id="ARBA00004141"/>
    </source>
</evidence>
<keyword evidence="3" id="KW-0813">Transport</keyword>
<evidence type="ECO:0000256" key="6">
    <source>
        <dbReference type="ARBA" id="ARBA00022723"/>
    </source>
</evidence>
<dbReference type="PANTHER" id="PTHR10106">
    <property type="entry name" value="CYTOCHROME B561-RELATED"/>
    <property type="match status" value="1"/>
</dbReference>
<dbReference type="GO" id="GO:0016020">
    <property type="term" value="C:membrane"/>
    <property type="evidence" value="ECO:0007669"/>
    <property type="project" value="UniProtKB-SubCell"/>
</dbReference>
<feature type="transmembrane region" description="Helical" evidence="11">
    <location>
        <begin position="49"/>
        <end position="70"/>
    </location>
</feature>
<feature type="transmembrane region" description="Helical" evidence="11">
    <location>
        <begin position="205"/>
        <end position="225"/>
    </location>
</feature>
<organism evidence="13 14">
    <name type="scientific">Rhynocoris fuscipes</name>
    <dbReference type="NCBI Taxonomy" id="488301"/>
    <lineage>
        <taxon>Eukaryota</taxon>
        <taxon>Metazoa</taxon>
        <taxon>Ecdysozoa</taxon>
        <taxon>Arthropoda</taxon>
        <taxon>Hexapoda</taxon>
        <taxon>Insecta</taxon>
        <taxon>Pterygota</taxon>
        <taxon>Neoptera</taxon>
        <taxon>Paraneoptera</taxon>
        <taxon>Hemiptera</taxon>
        <taxon>Heteroptera</taxon>
        <taxon>Panheteroptera</taxon>
        <taxon>Cimicomorpha</taxon>
        <taxon>Reduviidae</taxon>
        <taxon>Harpactorinae</taxon>
        <taxon>Harpactorini</taxon>
        <taxon>Rhynocoris</taxon>
    </lineage>
</organism>
<evidence type="ECO:0000256" key="9">
    <source>
        <dbReference type="ARBA" id="ARBA00023004"/>
    </source>
</evidence>
<comment type="subcellular location">
    <subcellularLocation>
        <location evidence="2">Membrane</location>
        <topology evidence="2">Multi-pass membrane protein</topology>
    </subcellularLocation>
</comment>
<sequence length="248" mass="27598">MEADLKTFNIIFGVTQAVGILAVILVAIWTSKFRGGFAGRSAPHLEFNWHPLFMTIGLIYLFGSSIMIYRALRSLRKQKLKVIHAAIHSAVVICVIIAQVTVFDSHNYASPPIPNLYTLHSWIGLISILIFVIQVIHFFFLWLSGLLIFLYPGGSLAIRAKIMPWHVFFGLGAFILAIAAALSGLLEKAIFSLSVEYGNLPREGVLINVIGLCFIVFGFLVTYLVTEQKYKRYPRPEDGALLQSSPAE</sequence>
<keyword evidence="7" id="KW-0249">Electron transport</keyword>
<accession>A0AAW1D2Q9</accession>
<evidence type="ECO:0000256" key="8">
    <source>
        <dbReference type="ARBA" id="ARBA00022989"/>
    </source>
</evidence>
<proteinExistence type="predicted"/>
<evidence type="ECO:0000259" key="12">
    <source>
        <dbReference type="PROSITE" id="PS50939"/>
    </source>
</evidence>
<gene>
    <name evidence="13" type="ORF">O3M35_009391</name>
</gene>
<dbReference type="EMBL" id="JAPXFL010000006">
    <property type="protein sequence ID" value="KAK9505303.1"/>
    <property type="molecule type" value="Genomic_DNA"/>
</dbReference>
<evidence type="ECO:0000313" key="13">
    <source>
        <dbReference type="EMBL" id="KAK9505303.1"/>
    </source>
</evidence>
<dbReference type="AlphaFoldDB" id="A0AAW1D2Q9"/>
<dbReference type="GO" id="GO:0016491">
    <property type="term" value="F:oxidoreductase activity"/>
    <property type="evidence" value="ECO:0007669"/>
    <property type="project" value="InterPro"/>
</dbReference>
<evidence type="ECO:0000256" key="11">
    <source>
        <dbReference type="SAM" id="Phobius"/>
    </source>
</evidence>
<keyword evidence="6" id="KW-0479">Metal-binding</keyword>
<keyword evidence="14" id="KW-1185">Reference proteome</keyword>
<dbReference type="PROSITE" id="PS50939">
    <property type="entry name" value="CYTOCHROME_B561"/>
    <property type="match status" value="1"/>
</dbReference>
<evidence type="ECO:0000256" key="5">
    <source>
        <dbReference type="ARBA" id="ARBA00022692"/>
    </source>
</evidence>
<dbReference type="PANTHER" id="PTHR10106:SF0">
    <property type="entry name" value="LD36721P"/>
    <property type="match status" value="1"/>
</dbReference>
<dbReference type="InterPro" id="IPR043205">
    <property type="entry name" value="CYB561/CYBRD1-like"/>
</dbReference>
<evidence type="ECO:0000256" key="3">
    <source>
        <dbReference type="ARBA" id="ARBA00022448"/>
    </source>
</evidence>
<dbReference type="GO" id="GO:0046872">
    <property type="term" value="F:metal ion binding"/>
    <property type="evidence" value="ECO:0007669"/>
    <property type="project" value="UniProtKB-KW"/>
</dbReference>
<protein>
    <recommendedName>
        <fullName evidence="12">Cytochrome b561 domain-containing protein</fullName>
    </recommendedName>
</protein>
<feature type="domain" description="Cytochrome b561" evidence="12">
    <location>
        <begin position="14"/>
        <end position="226"/>
    </location>
</feature>
<comment type="caution">
    <text evidence="13">The sequence shown here is derived from an EMBL/GenBank/DDBJ whole genome shotgun (WGS) entry which is preliminary data.</text>
</comment>
<evidence type="ECO:0000313" key="14">
    <source>
        <dbReference type="Proteomes" id="UP001461498"/>
    </source>
</evidence>
<dbReference type="Pfam" id="PF03188">
    <property type="entry name" value="Cytochrom_B561"/>
    <property type="match status" value="1"/>
</dbReference>
<dbReference type="SMART" id="SM00665">
    <property type="entry name" value="B561"/>
    <property type="match status" value="1"/>
</dbReference>
<evidence type="ECO:0000256" key="4">
    <source>
        <dbReference type="ARBA" id="ARBA00022617"/>
    </source>
</evidence>
<dbReference type="Proteomes" id="UP001461498">
    <property type="component" value="Unassembled WGS sequence"/>
</dbReference>
<evidence type="ECO:0000256" key="7">
    <source>
        <dbReference type="ARBA" id="ARBA00022982"/>
    </source>
</evidence>
<keyword evidence="4" id="KW-0349">Heme</keyword>
<keyword evidence="5 11" id="KW-0812">Transmembrane</keyword>
<feature type="transmembrane region" description="Helical" evidence="11">
    <location>
        <begin position="82"/>
        <end position="102"/>
    </location>
</feature>
<evidence type="ECO:0000256" key="10">
    <source>
        <dbReference type="ARBA" id="ARBA00023136"/>
    </source>
</evidence>
<dbReference type="FunFam" id="1.20.120.1770:FF:000001">
    <property type="entry name" value="Cytochrome b reductase 1"/>
    <property type="match status" value="1"/>
</dbReference>
<keyword evidence="10 11" id="KW-0472">Membrane</keyword>
<feature type="transmembrane region" description="Helical" evidence="11">
    <location>
        <begin position="163"/>
        <end position="185"/>
    </location>
</feature>
<name>A0AAW1D2Q9_9HEMI</name>
<reference evidence="13 14" key="1">
    <citation type="submission" date="2022-12" db="EMBL/GenBank/DDBJ databases">
        <title>Chromosome-level genome assembly of true bugs.</title>
        <authorList>
            <person name="Ma L."/>
            <person name="Li H."/>
        </authorList>
    </citation>
    <scope>NUCLEOTIDE SEQUENCE [LARGE SCALE GENOMIC DNA]</scope>
    <source>
        <strain evidence="13">Lab_2022b</strain>
    </source>
</reference>
<comment type="cofactor">
    <cofactor evidence="1">
        <name>heme b</name>
        <dbReference type="ChEBI" id="CHEBI:60344"/>
    </cofactor>
</comment>